<evidence type="ECO:0000313" key="2">
    <source>
        <dbReference type="Proteomes" id="UP000005824"/>
    </source>
</evidence>
<dbReference type="RefSeq" id="WP_006983060.1">
    <property type="nucleotide sequence ID" value="NZ_ABVL01000028.1"/>
</dbReference>
<dbReference type="Proteomes" id="UP000005824">
    <property type="component" value="Unassembled WGS sequence"/>
</dbReference>
<name>B4D9W2_9BACT</name>
<dbReference type="InParanoid" id="B4D9W2"/>
<proteinExistence type="predicted"/>
<evidence type="ECO:0000313" key="1">
    <source>
        <dbReference type="EMBL" id="EDY16776.1"/>
    </source>
</evidence>
<keyword evidence="2" id="KW-1185">Reference proteome</keyword>
<sequence length="95" mass="10180">MRRAASSIGSEKSTSNPLGFRVLVENGGGQDPIAAAEVEEGADLLAARDGDELKHYLDLLDTEWDGAANVLQKLRNEIGILAVGRIFGHRGDHAR</sequence>
<comment type="caution">
    <text evidence="1">The sequence shown here is derived from an EMBL/GenBank/DDBJ whole genome shotgun (WGS) entry which is preliminary data.</text>
</comment>
<dbReference type="EMBL" id="ABVL01000028">
    <property type="protein sequence ID" value="EDY16776.1"/>
    <property type="molecule type" value="Genomic_DNA"/>
</dbReference>
<accession>B4D9W2</accession>
<dbReference type="AlphaFoldDB" id="B4D9W2"/>
<protein>
    <submittedName>
        <fullName evidence="1">Uncharacterized protein</fullName>
    </submittedName>
</protein>
<gene>
    <name evidence="1" type="ORF">CfE428DRAFT_5739</name>
</gene>
<reference evidence="1 2" key="1">
    <citation type="journal article" date="2011" name="J. Bacteriol.">
        <title>Genome sequence of Chthoniobacter flavus Ellin428, an aerobic heterotrophic soil bacterium.</title>
        <authorList>
            <person name="Kant R."/>
            <person name="van Passel M.W."/>
            <person name="Palva A."/>
            <person name="Lucas S."/>
            <person name="Lapidus A."/>
            <person name="Glavina Del Rio T."/>
            <person name="Dalin E."/>
            <person name="Tice H."/>
            <person name="Bruce D."/>
            <person name="Goodwin L."/>
            <person name="Pitluck S."/>
            <person name="Larimer F.W."/>
            <person name="Land M.L."/>
            <person name="Hauser L."/>
            <person name="Sangwan P."/>
            <person name="de Vos W.M."/>
            <person name="Janssen P.H."/>
            <person name="Smidt H."/>
        </authorList>
    </citation>
    <scope>NUCLEOTIDE SEQUENCE [LARGE SCALE GENOMIC DNA]</scope>
    <source>
        <strain evidence="1 2">Ellin428</strain>
    </source>
</reference>
<organism evidence="1 2">
    <name type="scientific">Chthoniobacter flavus Ellin428</name>
    <dbReference type="NCBI Taxonomy" id="497964"/>
    <lineage>
        <taxon>Bacteria</taxon>
        <taxon>Pseudomonadati</taxon>
        <taxon>Verrucomicrobiota</taxon>
        <taxon>Spartobacteria</taxon>
        <taxon>Chthoniobacterales</taxon>
        <taxon>Chthoniobacteraceae</taxon>
        <taxon>Chthoniobacter</taxon>
    </lineage>
</organism>